<dbReference type="EMBL" id="JANX01000001">
    <property type="protein sequence ID" value="KGM36138.1"/>
    <property type="molecule type" value="Genomic_DNA"/>
</dbReference>
<accession>A0A0A0DE13</accession>
<evidence type="ECO:0000313" key="3">
    <source>
        <dbReference type="Proteomes" id="UP000029995"/>
    </source>
</evidence>
<protein>
    <recommendedName>
        <fullName evidence="4">Portal protein</fullName>
    </recommendedName>
</protein>
<feature type="region of interest" description="Disordered" evidence="1">
    <location>
        <begin position="445"/>
        <end position="487"/>
    </location>
</feature>
<comment type="caution">
    <text evidence="2">The sequence shown here is derived from an EMBL/GenBank/DDBJ whole genome shotgun (WGS) entry which is preliminary data.</text>
</comment>
<organism evidence="2 3">
    <name type="scientific">Inquilinus limosus MP06</name>
    <dbReference type="NCBI Taxonomy" id="1398085"/>
    <lineage>
        <taxon>Bacteria</taxon>
        <taxon>Pseudomonadati</taxon>
        <taxon>Pseudomonadota</taxon>
        <taxon>Alphaproteobacteria</taxon>
        <taxon>Rhodospirillales</taxon>
        <taxon>Rhodospirillaceae</taxon>
        <taxon>Inquilinus</taxon>
    </lineage>
</organism>
<dbReference type="Proteomes" id="UP000029995">
    <property type="component" value="Unassembled WGS sequence"/>
</dbReference>
<evidence type="ECO:0000313" key="2">
    <source>
        <dbReference type="EMBL" id="KGM36138.1"/>
    </source>
</evidence>
<dbReference type="RefSeq" id="WP_034830511.1">
    <property type="nucleotide sequence ID" value="NZ_JANX01000001.1"/>
</dbReference>
<proteinExistence type="predicted"/>
<evidence type="ECO:0000256" key="1">
    <source>
        <dbReference type="SAM" id="MobiDB-lite"/>
    </source>
</evidence>
<sequence length="487" mass="53494">MAGGILSVIFPKKRTSDKGSSFTSTYNASSNTAVLSKPAYRDHLDDIYTTRLAGNSQSLIQQLAKVDPDLSAALNAYLTSADTEPYFYVRDLEGNIDREGHKTLQQILLSLTTRTDYTKPANFLIKKSLVALCEQLRWFALIRGACAAELVVDKTLLPTELRLVDPGTLEFTEKSPGVYFPEQVPTGSSERISLDLPSFFLTFYRQDPTTIYSTSPFTAAINTIAARQAVINTLYRIMQVTGFPRLEISVLEEVLRKNAPPECKTNETKMKEFLDARLSELQGVISGLSRPDQAFIHYDSVEAKILNDKNPGASLQIKEVIETLNAQNQAALKTMSSVIGRGESGVNTASVEALIFSRNAEQLNGPVADLLSQAFTFALRLTGSESIVTVGFDNVELRPDLELETHLTQKQARYLTLLSYGLISDDDFHIEMFNRIRPDAVPELSGTGFMSPAPADGATDGPSRISSMDRALAPKDKNASKSNAVKK</sequence>
<reference evidence="2 3" key="1">
    <citation type="submission" date="2014-01" db="EMBL/GenBank/DDBJ databases">
        <title>Genome sequence determination for a cystic fibrosis isolate, Inquilinus limosus.</title>
        <authorList>
            <person name="Pino M."/>
            <person name="Di Conza J."/>
            <person name="Gutkind G."/>
        </authorList>
    </citation>
    <scope>NUCLEOTIDE SEQUENCE [LARGE SCALE GENOMIC DNA]</scope>
    <source>
        <strain evidence="2 3">MP06</strain>
    </source>
</reference>
<gene>
    <name evidence="2" type="ORF">P409_00385</name>
</gene>
<name>A0A0A0DE13_9PROT</name>
<evidence type="ECO:0008006" key="4">
    <source>
        <dbReference type="Google" id="ProtNLM"/>
    </source>
</evidence>
<dbReference type="OrthoDB" id="8437560at2"/>
<dbReference type="AlphaFoldDB" id="A0A0A0DE13"/>